<dbReference type="KEGG" id="bsei:KMZ68_23305"/>
<evidence type="ECO:0000313" key="1">
    <source>
        <dbReference type="EMBL" id="QWG17844.1"/>
    </source>
</evidence>
<name>A0A975NNS9_9BRAD</name>
<accession>A0A975NNS9</accession>
<dbReference type="Proteomes" id="UP000680805">
    <property type="component" value="Chromosome"/>
</dbReference>
<dbReference type="AlphaFoldDB" id="A0A975NNS9"/>
<dbReference type="RefSeq" id="WP_215613467.1">
    <property type="nucleotide sequence ID" value="NZ_CP076135.1"/>
</dbReference>
<reference evidence="1" key="1">
    <citation type="submission" date="2021-06" db="EMBL/GenBank/DDBJ databases">
        <title>Bradyrhizobium sp. S2-11-2 Genome sequencing.</title>
        <authorList>
            <person name="Jin L."/>
        </authorList>
    </citation>
    <scope>NUCLEOTIDE SEQUENCE</scope>
    <source>
        <strain evidence="1">S2-11-2</strain>
    </source>
</reference>
<gene>
    <name evidence="1" type="ORF">KMZ68_23305</name>
</gene>
<organism evidence="1 2">
    <name type="scientific">Bradyrhizobium sediminis</name>
    <dbReference type="NCBI Taxonomy" id="2840469"/>
    <lineage>
        <taxon>Bacteria</taxon>
        <taxon>Pseudomonadati</taxon>
        <taxon>Pseudomonadota</taxon>
        <taxon>Alphaproteobacteria</taxon>
        <taxon>Hyphomicrobiales</taxon>
        <taxon>Nitrobacteraceae</taxon>
        <taxon>Bradyrhizobium</taxon>
    </lineage>
</organism>
<sequence>MANQETCTWTGKSGAKYLYHVYPRHPSITPGQDGNYIYAKKNGQGLWVPIYMGEGDLSQRASSTNHHRAECIDLKGATHVHLRLNPTKESRRAEEMDLLANYTNALAPNGCNLSPTG</sequence>
<protein>
    <submittedName>
        <fullName evidence="1">Uncharacterized protein</fullName>
    </submittedName>
</protein>
<dbReference type="EMBL" id="CP076135">
    <property type="protein sequence ID" value="QWG17844.1"/>
    <property type="molecule type" value="Genomic_DNA"/>
</dbReference>
<proteinExistence type="predicted"/>
<evidence type="ECO:0000313" key="2">
    <source>
        <dbReference type="Proteomes" id="UP000680805"/>
    </source>
</evidence>